<evidence type="ECO:0000259" key="10">
    <source>
        <dbReference type="Pfam" id="PF10243"/>
    </source>
</evidence>
<evidence type="ECO:0000313" key="11">
    <source>
        <dbReference type="EMBL" id="CAD8122368.1"/>
    </source>
</evidence>
<dbReference type="FunFam" id="1.10.418.50:FF:000001">
    <property type="entry name" value="TRAF3-interacting protein 1 isoform X1"/>
    <property type="match status" value="1"/>
</dbReference>
<evidence type="ECO:0000256" key="1">
    <source>
        <dbReference type="ARBA" id="ARBA00004120"/>
    </source>
</evidence>
<evidence type="ECO:0000256" key="3">
    <source>
        <dbReference type="ARBA" id="ARBA00022490"/>
    </source>
</evidence>
<organism evidence="11 12">
    <name type="scientific">Paramecium sonneborni</name>
    <dbReference type="NCBI Taxonomy" id="65129"/>
    <lineage>
        <taxon>Eukaryota</taxon>
        <taxon>Sar</taxon>
        <taxon>Alveolata</taxon>
        <taxon>Ciliophora</taxon>
        <taxon>Intramacronucleata</taxon>
        <taxon>Oligohymenophorea</taxon>
        <taxon>Peniculida</taxon>
        <taxon>Parameciidae</taxon>
        <taxon>Paramecium</taxon>
    </lineage>
</organism>
<dbReference type="EMBL" id="CAJJDN010000138">
    <property type="protein sequence ID" value="CAD8122368.1"/>
    <property type="molecule type" value="Genomic_DNA"/>
</dbReference>
<proteinExistence type="inferred from homology"/>
<sequence>MIGDFWTTTANMYNTLFHKPKMSQKLLEKPPFKYIFDIIMETMKQTGYAQGLFSNEELDGNWYDNKDKKMFFLQKIIELTSLVLNEEIVARPIKIVSGQEPQNTNLLLQAIYRAAMSGTNSVYYVEQILAAIGAGPQIFEQAHAQTIKQEIIDSNQSKIIELKEIIFQQQQIIQALKNDLELKDTKIFNLEQQILTIKNEVKQINIPDT</sequence>
<gene>
    <name evidence="11" type="ORF">PSON_ATCC_30995.1.T1380039</name>
</gene>
<evidence type="ECO:0000256" key="5">
    <source>
        <dbReference type="ARBA" id="ARBA00023054"/>
    </source>
</evidence>
<comment type="subcellular location">
    <subcellularLocation>
        <location evidence="2">Cytoplasm</location>
        <location evidence="2">Cytoskeleton</location>
        <location evidence="2">Cilium axoneme</location>
    </subcellularLocation>
    <subcellularLocation>
        <location evidence="1">Cytoplasm</location>
        <location evidence="1">Cytoskeleton</location>
        <location evidence="1">Cilium basal body</location>
    </subcellularLocation>
</comment>
<evidence type="ECO:0000256" key="8">
    <source>
        <dbReference type="ARBA" id="ARBA00043971"/>
    </source>
</evidence>
<protein>
    <recommendedName>
        <fullName evidence="9">TRAF3-interacting protein 1</fullName>
    </recommendedName>
</protein>
<name>A0A8S1R3J1_9CILI</name>
<dbReference type="GO" id="GO:0036064">
    <property type="term" value="C:ciliary basal body"/>
    <property type="evidence" value="ECO:0007669"/>
    <property type="project" value="TreeGrafter"/>
</dbReference>
<comment type="caution">
    <text evidence="11">The sequence shown here is derived from an EMBL/GenBank/DDBJ whole genome shotgun (WGS) entry which is preliminary data.</text>
</comment>
<dbReference type="GO" id="GO:0042073">
    <property type="term" value="P:intraciliary transport"/>
    <property type="evidence" value="ECO:0007669"/>
    <property type="project" value="TreeGrafter"/>
</dbReference>
<dbReference type="PANTHER" id="PTHR31363:SF0">
    <property type="entry name" value="TRAF3-INTERACTING PROTEIN 1"/>
    <property type="match status" value="1"/>
</dbReference>
<dbReference type="InterPro" id="IPR040468">
    <property type="entry name" value="TRAF3IP1_N"/>
</dbReference>
<evidence type="ECO:0000256" key="2">
    <source>
        <dbReference type="ARBA" id="ARBA00004430"/>
    </source>
</evidence>
<dbReference type="GO" id="GO:0048731">
    <property type="term" value="P:system development"/>
    <property type="evidence" value="ECO:0007669"/>
    <property type="project" value="UniProtKB-ARBA"/>
</dbReference>
<dbReference type="PANTHER" id="PTHR31363">
    <property type="entry name" value="TRAF3-INTERACTING PROTEIN 1"/>
    <property type="match status" value="1"/>
</dbReference>
<keyword evidence="6" id="KW-0206">Cytoskeleton</keyword>
<dbReference type="GO" id="GO:0005930">
    <property type="term" value="C:axoneme"/>
    <property type="evidence" value="ECO:0007669"/>
    <property type="project" value="UniProtKB-SubCell"/>
</dbReference>
<dbReference type="OrthoDB" id="10258914at2759"/>
<dbReference type="Pfam" id="PF10243">
    <property type="entry name" value="MIP-T3"/>
    <property type="match status" value="1"/>
</dbReference>
<keyword evidence="4" id="KW-0970">Cilium biogenesis/degradation</keyword>
<dbReference type="GO" id="GO:0048513">
    <property type="term" value="P:animal organ development"/>
    <property type="evidence" value="ECO:0007669"/>
    <property type="project" value="UniProtKB-ARBA"/>
</dbReference>
<dbReference type="AlphaFoldDB" id="A0A8S1R3J1"/>
<reference evidence="11" key="1">
    <citation type="submission" date="2021-01" db="EMBL/GenBank/DDBJ databases">
        <authorList>
            <consortium name="Genoscope - CEA"/>
            <person name="William W."/>
        </authorList>
    </citation>
    <scope>NUCLEOTIDE SEQUENCE</scope>
</reference>
<accession>A0A8S1R3J1</accession>
<evidence type="ECO:0000256" key="4">
    <source>
        <dbReference type="ARBA" id="ARBA00022794"/>
    </source>
</evidence>
<dbReference type="InterPro" id="IPR018799">
    <property type="entry name" value="TRAF3IP1"/>
</dbReference>
<keyword evidence="7" id="KW-0966">Cell projection</keyword>
<dbReference type="GO" id="GO:0030992">
    <property type="term" value="C:intraciliary transport particle B"/>
    <property type="evidence" value="ECO:0007669"/>
    <property type="project" value="TreeGrafter"/>
</dbReference>
<feature type="domain" description="TRAF3-interacting protein 1 N-terminal" evidence="10">
    <location>
        <begin position="5"/>
        <end position="116"/>
    </location>
</feature>
<keyword evidence="12" id="KW-1185">Reference proteome</keyword>
<comment type="similarity">
    <text evidence="8">Belongs to the TRAF3IP1 family.</text>
</comment>
<dbReference type="GO" id="GO:0060271">
    <property type="term" value="P:cilium assembly"/>
    <property type="evidence" value="ECO:0007669"/>
    <property type="project" value="TreeGrafter"/>
</dbReference>
<evidence type="ECO:0000313" key="12">
    <source>
        <dbReference type="Proteomes" id="UP000692954"/>
    </source>
</evidence>
<evidence type="ECO:0000256" key="7">
    <source>
        <dbReference type="ARBA" id="ARBA00023273"/>
    </source>
</evidence>
<evidence type="ECO:0000256" key="9">
    <source>
        <dbReference type="ARBA" id="ARBA00070492"/>
    </source>
</evidence>
<dbReference type="GO" id="GO:0070507">
    <property type="term" value="P:regulation of microtubule cytoskeleton organization"/>
    <property type="evidence" value="ECO:0007669"/>
    <property type="project" value="TreeGrafter"/>
</dbReference>
<keyword evidence="3" id="KW-0963">Cytoplasm</keyword>
<keyword evidence="5" id="KW-0175">Coiled coil</keyword>
<dbReference type="GO" id="GO:0008017">
    <property type="term" value="F:microtubule binding"/>
    <property type="evidence" value="ECO:0007669"/>
    <property type="project" value="InterPro"/>
</dbReference>
<dbReference type="Proteomes" id="UP000692954">
    <property type="component" value="Unassembled WGS sequence"/>
</dbReference>
<evidence type="ECO:0000256" key="6">
    <source>
        <dbReference type="ARBA" id="ARBA00023212"/>
    </source>
</evidence>